<evidence type="ECO:0008006" key="4">
    <source>
        <dbReference type="Google" id="ProtNLM"/>
    </source>
</evidence>
<protein>
    <recommendedName>
        <fullName evidence="4">Protein kinase domain-containing protein</fullName>
    </recommendedName>
</protein>
<dbReference type="SUPFAM" id="SSF56112">
    <property type="entry name" value="Protein kinase-like (PK-like)"/>
    <property type="match status" value="1"/>
</dbReference>
<keyword evidence="3" id="KW-1185">Reference proteome</keyword>
<dbReference type="InterPro" id="IPR011009">
    <property type="entry name" value="Kinase-like_dom_sf"/>
</dbReference>
<evidence type="ECO:0000313" key="3">
    <source>
        <dbReference type="Proteomes" id="UP001221757"/>
    </source>
</evidence>
<dbReference type="AlphaFoldDB" id="A0AAD7DAG1"/>
<dbReference type="Proteomes" id="UP001221757">
    <property type="component" value="Unassembled WGS sequence"/>
</dbReference>
<reference evidence="2" key="1">
    <citation type="submission" date="2023-03" db="EMBL/GenBank/DDBJ databases">
        <title>Massive genome expansion in bonnet fungi (Mycena s.s.) driven by repeated elements and novel gene families across ecological guilds.</title>
        <authorList>
            <consortium name="Lawrence Berkeley National Laboratory"/>
            <person name="Harder C.B."/>
            <person name="Miyauchi S."/>
            <person name="Viragh M."/>
            <person name="Kuo A."/>
            <person name="Thoen E."/>
            <person name="Andreopoulos B."/>
            <person name="Lu D."/>
            <person name="Skrede I."/>
            <person name="Drula E."/>
            <person name="Henrissat B."/>
            <person name="Morin E."/>
            <person name="Kohler A."/>
            <person name="Barry K."/>
            <person name="LaButti K."/>
            <person name="Morin E."/>
            <person name="Salamov A."/>
            <person name="Lipzen A."/>
            <person name="Mereny Z."/>
            <person name="Hegedus B."/>
            <person name="Baldrian P."/>
            <person name="Stursova M."/>
            <person name="Weitz H."/>
            <person name="Taylor A."/>
            <person name="Grigoriev I.V."/>
            <person name="Nagy L.G."/>
            <person name="Martin F."/>
            <person name="Kauserud H."/>
        </authorList>
    </citation>
    <scope>NUCLEOTIDE SEQUENCE</scope>
    <source>
        <strain evidence="2">CBHHK067</strain>
    </source>
</reference>
<evidence type="ECO:0000256" key="1">
    <source>
        <dbReference type="SAM" id="MobiDB-lite"/>
    </source>
</evidence>
<evidence type="ECO:0000313" key="2">
    <source>
        <dbReference type="EMBL" id="KAJ7686631.1"/>
    </source>
</evidence>
<proteinExistence type="predicted"/>
<dbReference type="EMBL" id="JARKIE010000094">
    <property type="protein sequence ID" value="KAJ7686631.1"/>
    <property type="molecule type" value="Genomic_DNA"/>
</dbReference>
<gene>
    <name evidence="2" type="ORF">B0H17DRAFT_707091</name>
</gene>
<feature type="region of interest" description="Disordered" evidence="1">
    <location>
        <begin position="29"/>
        <end position="65"/>
    </location>
</feature>
<sequence>MQFYAAQLMSAHILPRRLCSQWVAAPWAAGDPPSRGRPPGHQARQPADQQLGQPADRGLRAGVDGRGQIHGHLAEQAGAPRRRVPTPTALPPRDLFSLWSSRVDLWNIGRVVRDWARCFPTSLSDDEHAIVKSFYRGTPERRFSIAEMKAHPFLAGIDFDALANSDIPVPSL</sequence>
<comment type="caution">
    <text evidence="2">The sequence shown here is derived from an EMBL/GenBank/DDBJ whole genome shotgun (WGS) entry which is preliminary data.</text>
</comment>
<accession>A0AAD7DAG1</accession>
<organism evidence="2 3">
    <name type="scientific">Mycena rosella</name>
    <name type="common">Pink bonnet</name>
    <name type="synonym">Agaricus rosellus</name>
    <dbReference type="NCBI Taxonomy" id="1033263"/>
    <lineage>
        <taxon>Eukaryota</taxon>
        <taxon>Fungi</taxon>
        <taxon>Dikarya</taxon>
        <taxon>Basidiomycota</taxon>
        <taxon>Agaricomycotina</taxon>
        <taxon>Agaricomycetes</taxon>
        <taxon>Agaricomycetidae</taxon>
        <taxon>Agaricales</taxon>
        <taxon>Marasmiineae</taxon>
        <taxon>Mycenaceae</taxon>
        <taxon>Mycena</taxon>
    </lineage>
</organism>
<name>A0AAD7DAG1_MYCRO</name>